<proteinExistence type="predicted"/>
<sequence length="574" mass="63889">MSLKEVDAAEKPEIHEAEYAPKTTKDLEWANRDDIQDVDQRSGVLGYFLKKNPSPEFIADLATMNNTVLDPKEVARIERKIDWSVCYTRQSPLRLIQEARLIIPALSVCYMFYYVDKTTLSYAAIFNIKKGLNLGKSEYASRHNLPVCQSLTSPQNWLSSLFYFGWLGWALPTNLLMQKYPLNKYLAFNIFLWGALLMAQAASRNFTDLAILRTLSGAFEATADPAFVLITSTWYTREQQPTRIGYWYCANGIGIALGGILGFGIGITPLVCIKGLPSWKYEFLIVGALCCAWAIFMFIFIPDSPYQTHWFTRAERLIIVSRKRNDQNGPDNRHWDASQAIEGFVDIKTYLFFLFGFTANVPNGGTSNFGTLIIQGFGFNTLNTTLMQLPYGAIIVAFIVVALIVNKRLPPGNRTYLMVATNIPTVIGFALVAWAKGKGARLFGYWITGASNATFVVGLSLVSGNVGGQTKKAIASAAVFLGVAAGNIVGPFLFKDSEAPTYITGVVGCMVSRILEIVVILALRVVFSRANAKRDRDVTEGRVQYDDRVTALQDISDWKNPAFRYVLRCSIHDA</sequence>
<evidence type="ECO:0000256" key="3">
    <source>
        <dbReference type="ARBA" id="ARBA00022692"/>
    </source>
</evidence>
<feature type="transmembrane region" description="Helical" evidence="7">
    <location>
        <begin position="185"/>
        <end position="203"/>
    </location>
</feature>
<protein>
    <submittedName>
        <fullName evidence="9">MFS general substrate transporter</fullName>
    </submittedName>
</protein>
<dbReference type="GO" id="GO:0016020">
    <property type="term" value="C:membrane"/>
    <property type="evidence" value="ECO:0007669"/>
    <property type="project" value="UniProtKB-SubCell"/>
</dbReference>
<comment type="subcellular location">
    <subcellularLocation>
        <location evidence="1">Membrane</location>
        <topology evidence="1">Multi-pass membrane protein</topology>
    </subcellularLocation>
</comment>
<feature type="transmembrane region" description="Helical" evidence="7">
    <location>
        <begin position="388"/>
        <end position="405"/>
    </location>
</feature>
<dbReference type="AlphaFoldDB" id="A0AAD7N2M6"/>
<feature type="domain" description="Major facilitator superfamily (MFS) profile" evidence="8">
    <location>
        <begin position="102"/>
        <end position="534"/>
    </location>
</feature>
<keyword evidence="10" id="KW-1185">Reference proteome</keyword>
<keyword evidence="4 7" id="KW-1133">Transmembrane helix</keyword>
<keyword evidence="2" id="KW-0813">Transport</keyword>
<evidence type="ECO:0000259" key="8">
    <source>
        <dbReference type="PROSITE" id="PS50850"/>
    </source>
</evidence>
<dbReference type="SUPFAM" id="SSF103473">
    <property type="entry name" value="MFS general substrate transporter"/>
    <property type="match status" value="1"/>
</dbReference>
<gene>
    <name evidence="9" type="ORF">B0H16DRAFT_1727819</name>
</gene>
<feature type="transmembrane region" description="Helical" evidence="7">
    <location>
        <begin position="245"/>
        <end position="271"/>
    </location>
</feature>
<name>A0AAD7N2M6_9AGAR</name>
<organism evidence="9 10">
    <name type="scientific">Mycena metata</name>
    <dbReference type="NCBI Taxonomy" id="1033252"/>
    <lineage>
        <taxon>Eukaryota</taxon>
        <taxon>Fungi</taxon>
        <taxon>Dikarya</taxon>
        <taxon>Basidiomycota</taxon>
        <taxon>Agaricomycotina</taxon>
        <taxon>Agaricomycetes</taxon>
        <taxon>Agaricomycetidae</taxon>
        <taxon>Agaricales</taxon>
        <taxon>Marasmiineae</taxon>
        <taxon>Mycenaceae</taxon>
        <taxon>Mycena</taxon>
    </lineage>
</organism>
<dbReference type="InterPro" id="IPR020846">
    <property type="entry name" value="MFS_dom"/>
</dbReference>
<dbReference type="Proteomes" id="UP001215598">
    <property type="component" value="Unassembled WGS sequence"/>
</dbReference>
<evidence type="ECO:0000256" key="7">
    <source>
        <dbReference type="SAM" id="Phobius"/>
    </source>
</evidence>
<evidence type="ECO:0000256" key="5">
    <source>
        <dbReference type="ARBA" id="ARBA00023136"/>
    </source>
</evidence>
<dbReference type="GO" id="GO:0022857">
    <property type="term" value="F:transmembrane transporter activity"/>
    <property type="evidence" value="ECO:0007669"/>
    <property type="project" value="InterPro"/>
</dbReference>
<evidence type="ECO:0000256" key="4">
    <source>
        <dbReference type="ARBA" id="ARBA00022989"/>
    </source>
</evidence>
<keyword evidence="5 7" id="KW-0472">Membrane</keyword>
<evidence type="ECO:0000256" key="6">
    <source>
        <dbReference type="SAM" id="MobiDB-lite"/>
    </source>
</evidence>
<feature type="transmembrane region" description="Helical" evidence="7">
    <location>
        <begin position="417"/>
        <end position="437"/>
    </location>
</feature>
<dbReference type="InterPro" id="IPR036259">
    <property type="entry name" value="MFS_trans_sf"/>
</dbReference>
<evidence type="ECO:0000313" key="9">
    <source>
        <dbReference type="EMBL" id="KAJ7743088.1"/>
    </source>
</evidence>
<dbReference type="InterPro" id="IPR011701">
    <property type="entry name" value="MFS"/>
</dbReference>
<feature type="transmembrane region" description="Helical" evidence="7">
    <location>
        <begin position="474"/>
        <end position="494"/>
    </location>
</feature>
<dbReference type="PROSITE" id="PS50850">
    <property type="entry name" value="MFS"/>
    <property type="match status" value="1"/>
</dbReference>
<accession>A0AAD7N2M6</accession>
<feature type="transmembrane region" description="Helical" evidence="7">
    <location>
        <begin position="283"/>
        <end position="301"/>
    </location>
</feature>
<dbReference type="PANTHER" id="PTHR43791">
    <property type="entry name" value="PERMEASE-RELATED"/>
    <property type="match status" value="1"/>
</dbReference>
<dbReference type="EMBL" id="JARKIB010000092">
    <property type="protein sequence ID" value="KAJ7743088.1"/>
    <property type="molecule type" value="Genomic_DNA"/>
</dbReference>
<dbReference type="PANTHER" id="PTHR43791:SF97">
    <property type="entry name" value="ALLANTOATE TRANSPORTER, PUTATIVE (AFU_ORTHOLOGUE AFUA_1G14700)-RELATED"/>
    <property type="match status" value="1"/>
</dbReference>
<feature type="region of interest" description="Disordered" evidence="6">
    <location>
        <begin position="1"/>
        <end position="20"/>
    </location>
</feature>
<dbReference type="Gene3D" id="1.20.1250.20">
    <property type="entry name" value="MFS general substrate transporter like domains"/>
    <property type="match status" value="1"/>
</dbReference>
<reference evidence="9" key="1">
    <citation type="submission" date="2023-03" db="EMBL/GenBank/DDBJ databases">
        <title>Massive genome expansion in bonnet fungi (Mycena s.s.) driven by repeated elements and novel gene families across ecological guilds.</title>
        <authorList>
            <consortium name="Lawrence Berkeley National Laboratory"/>
            <person name="Harder C.B."/>
            <person name="Miyauchi S."/>
            <person name="Viragh M."/>
            <person name="Kuo A."/>
            <person name="Thoen E."/>
            <person name="Andreopoulos B."/>
            <person name="Lu D."/>
            <person name="Skrede I."/>
            <person name="Drula E."/>
            <person name="Henrissat B."/>
            <person name="Morin E."/>
            <person name="Kohler A."/>
            <person name="Barry K."/>
            <person name="LaButti K."/>
            <person name="Morin E."/>
            <person name="Salamov A."/>
            <person name="Lipzen A."/>
            <person name="Mereny Z."/>
            <person name="Hegedus B."/>
            <person name="Baldrian P."/>
            <person name="Stursova M."/>
            <person name="Weitz H."/>
            <person name="Taylor A."/>
            <person name="Grigoriev I.V."/>
            <person name="Nagy L.G."/>
            <person name="Martin F."/>
            <person name="Kauserud H."/>
        </authorList>
    </citation>
    <scope>NUCLEOTIDE SEQUENCE</scope>
    <source>
        <strain evidence="9">CBHHK182m</strain>
    </source>
</reference>
<dbReference type="Pfam" id="PF07690">
    <property type="entry name" value="MFS_1"/>
    <property type="match status" value="1"/>
</dbReference>
<evidence type="ECO:0000313" key="10">
    <source>
        <dbReference type="Proteomes" id="UP001215598"/>
    </source>
</evidence>
<feature type="transmembrane region" description="Helical" evidence="7">
    <location>
        <begin position="500"/>
        <end position="527"/>
    </location>
</feature>
<comment type="caution">
    <text evidence="9">The sequence shown here is derived from an EMBL/GenBank/DDBJ whole genome shotgun (WGS) entry which is preliminary data.</text>
</comment>
<keyword evidence="3 7" id="KW-0812">Transmembrane</keyword>
<evidence type="ECO:0000256" key="1">
    <source>
        <dbReference type="ARBA" id="ARBA00004141"/>
    </source>
</evidence>
<evidence type="ECO:0000256" key="2">
    <source>
        <dbReference type="ARBA" id="ARBA00022448"/>
    </source>
</evidence>
<feature type="transmembrane region" description="Helical" evidence="7">
    <location>
        <begin position="443"/>
        <end position="462"/>
    </location>
</feature>